<proteinExistence type="predicted"/>
<gene>
    <name evidence="1" type="ORF">RUM43_003771</name>
</gene>
<dbReference type="EMBL" id="JAWJWE010000036">
    <property type="protein sequence ID" value="KAK6629950.1"/>
    <property type="molecule type" value="Genomic_DNA"/>
</dbReference>
<dbReference type="AlphaFoldDB" id="A0AAN8P3N2"/>
<reference evidence="1 2" key="1">
    <citation type="submission" date="2023-10" db="EMBL/GenBank/DDBJ databases">
        <title>Genomes of two closely related lineages of the louse Polyplax serrata with different host specificities.</title>
        <authorList>
            <person name="Martinu J."/>
            <person name="Tarabai H."/>
            <person name="Stefka J."/>
            <person name="Hypsa V."/>
        </authorList>
    </citation>
    <scope>NUCLEOTIDE SEQUENCE [LARGE SCALE GENOMIC DNA]</scope>
    <source>
        <strain evidence="1">HR10_N</strain>
    </source>
</reference>
<protein>
    <submittedName>
        <fullName evidence="1">Uncharacterized protein</fullName>
    </submittedName>
</protein>
<accession>A0AAN8P3N2</accession>
<comment type="caution">
    <text evidence="1">The sequence shown here is derived from an EMBL/GenBank/DDBJ whole genome shotgun (WGS) entry which is preliminary data.</text>
</comment>
<name>A0AAN8P3N2_POLSC</name>
<dbReference type="Proteomes" id="UP001372834">
    <property type="component" value="Unassembled WGS sequence"/>
</dbReference>
<evidence type="ECO:0000313" key="1">
    <source>
        <dbReference type="EMBL" id="KAK6629950.1"/>
    </source>
</evidence>
<organism evidence="1 2">
    <name type="scientific">Polyplax serrata</name>
    <name type="common">Common mouse louse</name>
    <dbReference type="NCBI Taxonomy" id="468196"/>
    <lineage>
        <taxon>Eukaryota</taxon>
        <taxon>Metazoa</taxon>
        <taxon>Ecdysozoa</taxon>
        <taxon>Arthropoda</taxon>
        <taxon>Hexapoda</taxon>
        <taxon>Insecta</taxon>
        <taxon>Pterygota</taxon>
        <taxon>Neoptera</taxon>
        <taxon>Paraneoptera</taxon>
        <taxon>Psocodea</taxon>
        <taxon>Troctomorpha</taxon>
        <taxon>Phthiraptera</taxon>
        <taxon>Anoplura</taxon>
        <taxon>Polyplacidae</taxon>
        <taxon>Polyplax</taxon>
    </lineage>
</organism>
<sequence length="86" mass="10051">MDEQIRRPKLRIKRENVELIQNQAEVVWKLFSVRIGSVTECDKSDSNDVLVDVEWDNNCENQLLERISKLQGLSLTNHYPCSFDSN</sequence>
<evidence type="ECO:0000313" key="2">
    <source>
        <dbReference type="Proteomes" id="UP001372834"/>
    </source>
</evidence>